<reference evidence="1 2" key="1">
    <citation type="journal article" date="2022" name="bioRxiv">
        <title>The genome of the oomycete Peronosclerospora sorghi, a cosmopolitan pathogen of maize and sorghum, is inflated with dispersed pseudogenes.</title>
        <authorList>
            <person name="Fletcher K."/>
            <person name="Martin F."/>
            <person name="Isakeit T."/>
            <person name="Cavanaugh K."/>
            <person name="Magill C."/>
            <person name="Michelmore R."/>
        </authorList>
    </citation>
    <scope>NUCLEOTIDE SEQUENCE [LARGE SCALE GENOMIC DNA]</scope>
    <source>
        <strain evidence="1">P6</strain>
    </source>
</reference>
<keyword evidence="2" id="KW-1185">Reference proteome</keyword>
<sequence length="505" mass="57244">MPENTEQRPLVPHDSLQQQLASYHERQRSRQRQRDCSEVIGRTVVSVVALSFLTLLLLGLCWPGQPRDRAGELHHLLRVYQHSKHFSGVLRVSLNGHNELAHAMGLANVPFTQVMTPTSVFRMGTHVHVLLAIAMLQLQEKNLVDVHSSVSDHWTLDEWRAFGLTNKHGTTWCPTLETSVECQVVTFAHLLSMGSGIRTQRTRSMQAFASLGEQIGTFLKDSLAFRPGTSYSYADENTVLLAYMVEKLSGVRIKEYFEQYIFRPLGLNQTTYDPFAEAVHVREDMVDEYVQFYVDRERSNGTESARESSRINGSVSESDRLVERDVEHMGTGSCSIYKGFENSIYGLQSTSEDMHKLYTDLFHAHGRHSKILQPNSLAQMVQTRNVANPAFGLGIRVEFGAPRGKHETSWPEQIAFCGTTTCSTSCMAMQMLPSNRSILSSVFTNEIHLDFPSLDAFHAYEPTQFLRTRINTSEKVLFEREDGAANTLAWRLVHIFLRFYTASNE</sequence>
<protein>
    <submittedName>
        <fullName evidence="1">Uncharacterized protein</fullName>
    </submittedName>
</protein>
<comment type="caution">
    <text evidence="1">The sequence shown here is derived from an EMBL/GenBank/DDBJ whole genome shotgun (WGS) entry which is preliminary data.</text>
</comment>
<name>A0ACC0WC47_9STRA</name>
<accession>A0ACC0WC47</accession>
<evidence type="ECO:0000313" key="2">
    <source>
        <dbReference type="Proteomes" id="UP001163321"/>
    </source>
</evidence>
<proteinExistence type="predicted"/>
<dbReference type="EMBL" id="CM047582">
    <property type="protein sequence ID" value="KAI9915513.1"/>
    <property type="molecule type" value="Genomic_DNA"/>
</dbReference>
<organism evidence="1 2">
    <name type="scientific">Peronosclerospora sorghi</name>
    <dbReference type="NCBI Taxonomy" id="230839"/>
    <lineage>
        <taxon>Eukaryota</taxon>
        <taxon>Sar</taxon>
        <taxon>Stramenopiles</taxon>
        <taxon>Oomycota</taxon>
        <taxon>Peronosporomycetes</taxon>
        <taxon>Peronosporales</taxon>
        <taxon>Peronosporaceae</taxon>
        <taxon>Peronosclerospora</taxon>
    </lineage>
</organism>
<dbReference type="Proteomes" id="UP001163321">
    <property type="component" value="Chromosome 3"/>
</dbReference>
<gene>
    <name evidence="1" type="ORF">PsorP6_007285</name>
</gene>
<evidence type="ECO:0000313" key="1">
    <source>
        <dbReference type="EMBL" id="KAI9915513.1"/>
    </source>
</evidence>